<evidence type="ECO:0000256" key="1">
    <source>
        <dbReference type="ARBA" id="ARBA00023015"/>
    </source>
</evidence>
<dbReference type="PRINTS" id="PR00455">
    <property type="entry name" value="HTHTETR"/>
</dbReference>
<accession>A0A268ENI1</accession>
<dbReference type="InterPro" id="IPR050109">
    <property type="entry name" value="HTH-type_TetR-like_transc_reg"/>
</dbReference>
<keyword evidence="2 4" id="KW-0238">DNA-binding</keyword>
<evidence type="ECO:0000259" key="5">
    <source>
        <dbReference type="PROSITE" id="PS50977"/>
    </source>
</evidence>
<organism evidence="6 7">
    <name type="scientific">Paenibacillus campinasensis</name>
    <dbReference type="NCBI Taxonomy" id="66347"/>
    <lineage>
        <taxon>Bacteria</taxon>
        <taxon>Bacillati</taxon>
        <taxon>Bacillota</taxon>
        <taxon>Bacilli</taxon>
        <taxon>Bacillales</taxon>
        <taxon>Paenibacillaceae</taxon>
        <taxon>Paenibacillus</taxon>
    </lineage>
</organism>
<dbReference type="EMBL" id="NPBY01000053">
    <property type="protein sequence ID" value="PAD74678.1"/>
    <property type="molecule type" value="Genomic_DNA"/>
</dbReference>
<dbReference type="InterPro" id="IPR001647">
    <property type="entry name" value="HTH_TetR"/>
</dbReference>
<sequence>MTPLSEEQLIQRRETRRQQILEAALKIFAQRGLHGAKMSMIAEEANLSAGQLYRFFESKEELFVTLIRQVAEETAREMERIYEIPGSPYDKLRIFTATILKEESTQYPFKLIQHANSAEDVPTEAKQLLQHFSVKRYIDLLLPLFEEGQQTGDFAQGDACQLISAFLTILSALITLNMPIDDDHQLPDADILMRIVAGPRVQER</sequence>
<dbReference type="Gene3D" id="1.10.10.60">
    <property type="entry name" value="Homeodomain-like"/>
    <property type="match status" value="1"/>
</dbReference>
<evidence type="ECO:0000313" key="7">
    <source>
        <dbReference type="Proteomes" id="UP000215596"/>
    </source>
</evidence>
<evidence type="ECO:0000313" key="6">
    <source>
        <dbReference type="EMBL" id="PAD74678.1"/>
    </source>
</evidence>
<dbReference type="SUPFAM" id="SSF46689">
    <property type="entry name" value="Homeodomain-like"/>
    <property type="match status" value="1"/>
</dbReference>
<dbReference type="OrthoDB" id="2373640at2"/>
<dbReference type="SUPFAM" id="SSF48498">
    <property type="entry name" value="Tetracyclin repressor-like, C-terminal domain"/>
    <property type="match status" value="1"/>
</dbReference>
<dbReference type="Pfam" id="PF00440">
    <property type="entry name" value="TetR_N"/>
    <property type="match status" value="1"/>
</dbReference>
<dbReference type="InterPro" id="IPR036271">
    <property type="entry name" value="Tet_transcr_reg_TetR-rel_C_sf"/>
</dbReference>
<keyword evidence="1" id="KW-0805">Transcription regulation</keyword>
<evidence type="ECO:0000256" key="2">
    <source>
        <dbReference type="ARBA" id="ARBA00023125"/>
    </source>
</evidence>
<proteinExistence type="predicted"/>
<keyword evidence="3" id="KW-0804">Transcription</keyword>
<dbReference type="InterPro" id="IPR009057">
    <property type="entry name" value="Homeodomain-like_sf"/>
</dbReference>
<protein>
    <recommendedName>
        <fullName evidence="5">HTH tetR-type domain-containing protein</fullName>
    </recommendedName>
</protein>
<name>A0A268ENI1_9BACL</name>
<dbReference type="Gene3D" id="1.10.357.10">
    <property type="entry name" value="Tetracycline Repressor, domain 2"/>
    <property type="match status" value="1"/>
</dbReference>
<dbReference type="PANTHER" id="PTHR30055:SF234">
    <property type="entry name" value="HTH-TYPE TRANSCRIPTIONAL REGULATOR BETI"/>
    <property type="match status" value="1"/>
</dbReference>
<dbReference type="GO" id="GO:0003700">
    <property type="term" value="F:DNA-binding transcription factor activity"/>
    <property type="evidence" value="ECO:0007669"/>
    <property type="project" value="TreeGrafter"/>
</dbReference>
<feature type="domain" description="HTH tetR-type" evidence="5">
    <location>
        <begin position="14"/>
        <end position="74"/>
    </location>
</feature>
<evidence type="ECO:0000256" key="4">
    <source>
        <dbReference type="PROSITE-ProRule" id="PRU00335"/>
    </source>
</evidence>
<dbReference type="AlphaFoldDB" id="A0A268ENI1"/>
<gene>
    <name evidence="6" type="ORF">CHH67_17300</name>
</gene>
<dbReference type="PROSITE" id="PS50977">
    <property type="entry name" value="HTH_TETR_2"/>
    <property type="match status" value="1"/>
</dbReference>
<reference evidence="6 7" key="1">
    <citation type="submission" date="2017-07" db="EMBL/GenBank/DDBJ databases">
        <title>Isolation and whole genome analysis of endospore-forming bacteria from heroin.</title>
        <authorList>
            <person name="Kalinowski J."/>
            <person name="Ahrens B."/>
            <person name="Al-Dilaimi A."/>
            <person name="Winkler A."/>
            <person name="Wibberg D."/>
            <person name="Schleenbecker U."/>
            <person name="Ruckert C."/>
            <person name="Wolfel R."/>
            <person name="Grass G."/>
        </authorList>
    </citation>
    <scope>NUCLEOTIDE SEQUENCE [LARGE SCALE GENOMIC DNA]</scope>
    <source>
        <strain evidence="6 7">7537-G1</strain>
    </source>
</reference>
<evidence type="ECO:0000256" key="3">
    <source>
        <dbReference type="ARBA" id="ARBA00023163"/>
    </source>
</evidence>
<feature type="DNA-binding region" description="H-T-H motif" evidence="4">
    <location>
        <begin position="37"/>
        <end position="56"/>
    </location>
</feature>
<dbReference type="RefSeq" id="WP_095266457.1">
    <property type="nucleotide sequence ID" value="NZ_NPBY01000053.1"/>
</dbReference>
<dbReference type="GO" id="GO:0000976">
    <property type="term" value="F:transcription cis-regulatory region binding"/>
    <property type="evidence" value="ECO:0007669"/>
    <property type="project" value="TreeGrafter"/>
</dbReference>
<dbReference type="Proteomes" id="UP000215596">
    <property type="component" value="Unassembled WGS sequence"/>
</dbReference>
<comment type="caution">
    <text evidence="6">The sequence shown here is derived from an EMBL/GenBank/DDBJ whole genome shotgun (WGS) entry which is preliminary data.</text>
</comment>
<dbReference type="PANTHER" id="PTHR30055">
    <property type="entry name" value="HTH-TYPE TRANSCRIPTIONAL REGULATOR RUTR"/>
    <property type="match status" value="1"/>
</dbReference>